<reference evidence="2 3" key="1">
    <citation type="submission" date="2021-03" db="EMBL/GenBank/DDBJ databases">
        <title>Flavobacterium Flabelliformis Sp. Nov. And Flavobacterium Geliluteum Sp. Nov., Two Novel Multidrug Resistant Psychrophilic Species Isolated From Antarctica.</title>
        <authorList>
            <person name="Kralova S."/>
            <person name="Busse H.J."/>
            <person name="Bezdicek M."/>
            <person name="Nykrynova M."/>
            <person name="Kroupova E."/>
            <person name="Krsek D."/>
            <person name="Sedlacek I."/>
        </authorList>
    </citation>
    <scope>NUCLEOTIDE SEQUENCE [LARGE SCALE GENOMIC DNA]</scope>
    <source>
        <strain evidence="2 3">P7388</strain>
    </source>
</reference>
<evidence type="ECO:0000313" key="3">
    <source>
        <dbReference type="Proteomes" id="UP000675047"/>
    </source>
</evidence>
<dbReference type="PROSITE" id="PS51118">
    <property type="entry name" value="HTH_HXLR"/>
    <property type="match status" value="1"/>
</dbReference>
<name>A0A940X8V1_9FLAO</name>
<dbReference type="RefSeq" id="WP_210666380.1">
    <property type="nucleotide sequence ID" value="NZ_JAGFBV010000013.1"/>
</dbReference>
<dbReference type="InterPro" id="IPR036390">
    <property type="entry name" value="WH_DNA-bd_sf"/>
</dbReference>
<dbReference type="SUPFAM" id="SSF46785">
    <property type="entry name" value="Winged helix' DNA-binding domain"/>
    <property type="match status" value="1"/>
</dbReference>
<dbReference type="Proteomes" id="UP000675047">
    <property type="component" value="Unassembled WGS sequence"/>
</dbReference>
<feature type="domain" description="HTH hxlR-type" evidence="1">
    <location>
        <begin position="1"/>
        <end position="44"/>
    </location>
</feature>
<dbReference type="Gene3D" id="1.10.10.10">
    <property type="entry name" value="Winged helix-like DNA-binding domain superfamily/Winged helix DNA-binding domain"/>
    <property type="match status" value="1"/>
</dbReference>
<proteinExistence type="predicted"/>
<dbReference type="InterPro" id="IPR036388">
    <property type="entry name" value="WH-like_DNA-bd_sf"/>
</dbReference>
<dbReference type="EMBL" id="JAGFBV010000013">
    <property type="protein sequence ID" value="MBP4138391.1"/>
    <property type="molecule type" value="Genomic_DNA"/>
</dbReference>
<keyword evidence="3" id="KW-1185">Reference proteome</keyword>
<sequence>MIIRKVFPEVPPRVEYTLTEFGKNLSEPLSLLFDWSLDWEEELKEIYVKKKK</sequence>
<evidence type="ECO:0000313" key="2">
    <source>
        <dbReference type="EMBL" id="MBP4138391.1"/>
    </source>
</evidence>
<organism evidence="2 3">
    <name type="scientific">Flavobacterium geliluteum</name>
    <dbReference type="NCBI Taxonomy" id="2816120"/>
    <lineage>
        <taxon>Bacteria</taxon>
        <taxon>Pseudomonadati</taxon>
        <taxon>Bacteroidota</taxon>
        <taxon>Flavobacteriia</taxon>
        <taxon>Flavobacteriales</taxon>
        <taxon>Flavobacteriaceae</taxon>
        <taxon>Flavobacterium</taxon>
    </lineage>
</organism>
<protein>
    <submittedName>
        <fullName evidence="2">Helix-turn-helix transcriptional regulator</fullName>
    </submittedName>
</protein>
<dbReference type="Pfam" id="PF01638">
    <property type="entry name" value="HxlR"/>
    <property type="match status" value="1"/>
</dbReference>
<dbReference type="InterPro" id="IPR002577">
    <property type="entry name" value="HTH_HxlR"/>
</dbReference>
<evidence type="ECO:0000259" key="1">
    <source>
        <dbReference type="PROSITE" id="PS51118"/>
    </source>
</evidence>
<dbReference type="AlphaFoldDB" id="A0A940X8V1"/>
<accession>A0A940X8V1</accession>
<comment type="caution">
    <text evidence="2">The sequence shown here is derived from an EMBL/GenBank/DDBJ whole genome shotgun (WGS) entry which is preliminary data.</text>
</comment>
<gene>
    <name evidence="2" type="ORF">J3495_09855</name>
</gene>